<accession>A0A9P7MUR4</accession>
<dbReference type="Proteomes" id="UP000742024">
    <property type="component" value="Unassembled WGS sequence"/>
</dbReference>
<evidence type="ECO:0000313" key="2">
    <source>
        <dbReference type="EMBL" id="KAG5959490.1"/>
    </source>
</evidence>
<proteinExistence type="predicted"/>
<evidence type="ECO:0000313" key="5">
    <source>
        <dbReference type="Proteomes" id="UP000784919"/>
    </source>
</evidence>
<evidence type="ECO:0000256" key="1">
    <source>
        <dbReference type="SAM" id="MobiDB-lite"/>
    </source>
</evidence>
<evidence type="ECO:0000313" key="4">
    <source>
        <dbReference type="Proteomes" id="UP000742024"/>
    </source>
</evidence>
<protein>
    <submittedName>
        <fullName evidence="3">Uncharacterized protein</fullName>
    </submittedName>
</protein>
<keyword evidence="4" id="KW-1185">Reference proteome</keyword>
<sequence length="117" mass="12791">MAWNLLLSHIGNLELMLEKYGSIMGSSMASDGPGRRRHHTAKGLAPRLANTSLDTILGEHPTSLYPYVSELVRWATKSPSSRARVRGHPEGSGRSTAFQKHYLASRRAPRQADPAAA</sequence>
<dbReference type="EMBL" id="SRPS01000081">
    <property type="protein sequence ID" value="KAG5970346.1"/>
    <property type="molecule type" value="Genomic_DNA"/>
</dbReference>
<name>A0A9P7MUR4_9HYPO</name>
<reference evidence="3 4" key="1">
    <citation type="journal article" date="2020" name="bioRxiv">
        <title>Whole genome comparisons of ergot fungi reveals the divergence and evolution of species within the genus Claviceps are the result of varying mechanisms driving genome evolution and host range expansion.</title>
        <authorList>
            <person name="Wyka S.A."/>
            <person name="Mondo S.J."/>
            <person name="Liu M."/>
            <person name="Dettman J."/>
            <person name="Nalam V."/>
            <person name="Broders K.D."/>
        </authorList>
    </citation>
    <scope>NUCLEOTIDE SEQUENCE</scope>
    <source>
        <strain evidence="3">CCC 1102</strain>
        <strain evidence="2 4">LM583</strain>
    </source>
</reference>
<organism evidence="3 5">
    <name type="scientific">Claviceps arundinis</name>
    <dbReference type="NCBI Taxonomy" id="1623583"/>
    <lineage>
        <taxon>Eukaryota</taxon>
        <taxon>Fungi</taxon>
        <taxon>Dikarya</taxon>
        <taxon>Ascomycota</taxon>
        <taxon>Pezizomycotina</taxon>
        <taxon>Sordariomycetes</taxon>
        <taxon>Hypocreomycetidae</taxon>
        <taxon>Hypocreales</taxon>
        <taxon>Clavicipitaceae</taxon>
        <taxon>Claviceps</taxon>
    </lineage>
</organism>
<gene>
    <name evidence="3" type="ORF">E4U56_007864</name>
    <name evidence="2" type="ORF">E4U57_000633</name>
</gene>
<dbReference type="EMBL" id="SRPR01000119">
    <property type="protein sequence ID" value="KAG5959490.1"/>
    <property type="molecule type" value="Genomic_DNA"/>
</dbReference>
<feature type="region of interest" description="Disordered" evidence="1">
    <location>
        <begin position="78"/>
        <end position="117"/>
    </location>
</feature>
<dbReference type="Proteomes" id="UP000784919">
    <property type="component" value="Unassembled WGS sequence"/>
</dbReference>
<evidence type="ECO:0000313" key="3">
    <source>
        <dbReference type="EMBL" id="KAG5970346.1"/>
    </source>
</evidence>
<dbReference type="AlphaFoldDB" id="A0A9P7MUR4"/>
<comment type="caution">
    <text evidence="3">The sequence shown here is derived from an EMBL/GenBank/DDBJ whole genome shotgun (WGS) entry which is preliminary data.</text>
</comment>